<reference evidence="2 3" key="1">
    <citation type="submission" date="2018-02" db="EMBL/GenBank/DDBJ databases">
        <title>Five New Genomes of Indian Photorhabdus Isolates TSA.</title>
        <authorList>
            <person name="Dubay B."/>
            <person name="Somvanshi V.S."/>
        </authorList>
    </citation>
    <scope>NUCLEOTIDE SEQUENCE [LARGE SCALE GENOMIC DNA]</scope>
    <source>
        <strain evidence="2 3">H1</strain>
    </source>
</reference>
<proteinExistence type="predicted"/>
<feature type="transmembrane region" description="Helical" evidence="1">
    <location>
        <begin position="20"/>
        <end position="44"/>
    </location>
</feature>
<keyword evidence="1" id="KW-0812">Transmembrane</keyword>
<keyword evidence="1" id="KW-0472">Membrane</keyword>
<dbReference type="EMBL" id="PUWT01000013">
    <property type="protein sequence ID" value="PQQ27899.1"/>
    <property type="molecule type" value="Genomic_DNA"/>
</dbReference>
<evidence type="ECO:0000313" key="3">
    <source>
        <dbReference type="Proteomes" id="UP000239550"/>
    </source>
</evidence>
<dbReference type="Proteomes" id="UP000239550">
    <property type="component" value="Unassembled WGS sequence"/>
</dbReference>
<keyword evidence="3" id="KW-1185">Reference proteome</keyword>
<keyword evidence="1" id="KW-1133">Transmembrane helix</keyword>
<protein>
    <submittedName>
        <fullName evidence="2">Uncharacterized protein</fullName>
    </submittedName>
</protein>
<sequence length="64" mass="7215">MPTISTDRLSEKLHLLVESAIYIIFLQYIPVIFQVASLLVALTYPGHIVIYAPRDPLPCRCDVS</sequence>
<gene>
    <name evidence="2" type="ORF">C6H66_05370</name>
</gene>
<dbReference type="AlphaFoldDB" id="A0A2S8Q5Z7"/>
<comment type="caution">
    <text evidence="2">The sequence shown here is derived from an EMBL/GenBank/DDBJ whole genome shotgun (WGS) entry which is preliminary data.</text>
</comment>
<evidence type="ECO:0000256" key="1">
    <source>
        <dbReference type="SAM" id="Phobius"/>
    </source>
</evidence>
<accession>A0A2S8Q5Z7</accession>
<organism evidence="2 3">
    <name type="scientific">Photorhabdus hindustanensis</name>
    <dbReference type="NCBI Taxonomy" id="2918802"/>
    <lineage>
        <taxon>Bacteria</taxon>
        <taxon>Pseudomonadati</taxon>
        <taxon>Pseudomonadota</taxon>
        <taxon>Gammaproteobacteria</taxon>
        <taxon>Enterobacterales</taxon>
        <taxon>Morganellaceae</taxon>
        <taxon>Photorhabdus</taxon>
    </lineage>
</organism>
<evidence type="ECO:0000313" key="2">
    <source>
        <dbReference type="EMBL" id="PQQ27899.1"/>
    </source>
</evidence>
<name>A0A2S8Q5Z7_9GAMM</name>